<comment type="caution">
    <text evidence="1">The sequence shown here is derived from an EMBL/GenBank/DDBJ whole genome shotgun (WGS) entry which is preliminary data.</text>
</comment>
<evidence type="ECO:0000313" key="1">
    <source>
        <dbReference type="EMBL" id="CAF5097025.1"/>
    </source>
</evidence>
<proteinExistence type="predicted"/>
<sequence length="37" mass="4408">MFHGFNYLHHQVLLYDNEDIKINRAASAIKKTRANFM</sequence>
<protein>
    <submittedName>
        <fullName evidence="1">Uncharacterized protein</fullName>
    </submittedName>
</protein>
<feature type="non-terminal residue" evidence="1">
    <location>
        <position position="1"/>
    </location>
</feature>
<evidence type="ECO:0000313" key="2">
    <source>
        <dbReference type="Proteomes" id="UP000663848"/>
    </source>
</evidence>
<dbReference type="Proteomes" id="UP000663848">
    <property type="component" value="Unassembled WGS sequence"/>
</dbReference>
<reference evidence="1" key="1">
    <citation type="submission" date="2021-02" db="EMBL/GenBank/DDBJ databases">
        <authorList>
            <person name="Nowell W R."/>
        </authorList>
    </citation>
    <scope>NUCLEOTIDE SEQUENCE</scope>
</reference>
<dbReference type="AlphaFoldDB" id="A0A822EHM8"/>
<dbReference type="EMBL" id="CAJOBR010070110">
    <property type="protein sequence ID" value="CAF5097025.1"/>
    <property type="molecule type" value="Genomic_DNA"/>
</dbReference>
<organism evidence="1 2">
    <name type="scientific">Rotaria socialis</name>
    <dbReference type="NCBI Taxonomy" id="392032"/>
    <lineage>
        <taxon>Eukaryota</taxon>
        <taxon>Metazoa</taxon>
        <taxon>Spiralia</taxon>
        <taxon>Gnathifera</taxon>
        <taxon>Rotifera</taxon>
        <taxon>Eurotatoria</taxon>
        <taxon>Bdelloidea</taxon>
        <taxon>Philodinida</taxon>
        <taxon>Philodinidae</taxon>
        <taxon>Rotaria</taxon>
    </lineage>
</organism>
<accession>A0A822EHM8</accession>
<name>A0A822EHM8_9BILA</name>
<gene>
    <name evidence="1" type="ORF">QYT958_LOCUS44637</name>
</gene>